<dbReference type="SUPFAM" id="SSF55103">
    <property type="entry name" value="FAD-linked oxidases, C-terminal domain"/>
    <property type="match status" value="1"/>
</dbReference>
<comment type="cofactor">
    <cofactor evidence="1 5">
        <name>FAD</name>
        <dbReference type="ChEBI" id="CHEBI:57692"/>
    </cofactor>
</comment>
<comment type="subcellular location">
    <subcellularLocation>
        <location evidence="5">Cell membrane</location>
        <topology evidence="5">Peripheral membrane protein</topology>
        <orientation evidence="5">Cytoplasmic side</orientation>
    </subcellularLocation>
</comment>
<dbReference type="PROSITE" id="PS51387">
    <property type="entry name" value="FAD_PCMH"/>
    <property type="match status" value="1"/>
</dbReference>
<evidence type="ECO:0000313" key="7">
    <source>
        <dbReference type="EMBL" id="MBK0332921.1"/>
    </source>
</evidence>
<dbReference type="EC" id="1.1.5.12" evidence="5"/>
<dbReference type="Gene3D" id="3.30.70.610">
    <property type="entry name" value="D-lactate dehydrogenase, cap domain, subdomain 1"/>
    <property type="match status" value="2"/>
</dbReference>
<dbReference type="Gene3D" id="3.30.43.10">
    <property type="entry name" value="Uridine Diphospho-n-acetylenolpyruvylglucosamine Reductase, domain 2"/>
    <property type="match status" value="1"/>
</dbReference>
<gene>
    <name evidence="5 7" type="primary">dld</name>
    <name evidence="7" type="ORF">I8D64_16075</name>
</gene>
<dbReference type="GO" id="GO:0008720">
    <property type="term" value="F:D-lactate dehydrogenase (NAD+) activity"/>
    <property type="evidence" value="ECO:0007669"/>
    <property type="project" value="UniProtKB-EC"/>
</dbReference>
<dbReference type="PANTHER" id="PTHR43716">
    <property type="entry name" value="D-2-HYDROXYGLUTARATE DEHYDROGENASE, MITOCHONDRIAL"/>
    <property type="match status" value="1"/>
</dbReference>
<evidence type="ECO:0000313" key="8">
    <source>
        <dbReference type="Proteomes" id="UP000612352"/>
    </source>
</evidence>
<sequence>MSTRRNQGSTSAASAQALDAFAQIMGSSHVLTSKRATAPYATGDRFGSGDVLAVLRPGSLVDMWRALQVCVDHDLIVITQAANTGLTGGSGPGDQDYDRDIVIISTLRIDQIHLINDAREAICLAGATLFELEETLAEHGREPHSVIGSSSIGASVVGGIANNSGGSQIRKGPAFTEHALFARVDEDGTIHLVNHLGIDLGTDPTHILDKVQRGDWDPADVTPPPEDSTGTDYADHVREIADTPARYNANPKFLFEASGCAGKLMVFAVRTRTFPLETDKATFYIGTDRPSDLEALRRTFLASDGPLPISGEYMSSHAFDLAAEYGKDTYVSLKHAGSRTLVRMFALKSWANGVFEKLPGFGPSVADEISQKLFGLIPEKLPKRLLDFRDRFEHHLLLVVSGSEREATQRLLTDFFAAPEHEGEFFECDADEAQSATLIRFGVASAAGRYFTMHREEASAMVTFDVALRRDDEDWLEVLPAEIADQLLESVYFGHFFCHVMHQDHVAKAGVDPVALKKRMRTLLEDRGAAVPAEHNYGRIYPAPEPMVEHFREMDPRNMFNAGVGETTAHRDWADAPAHG</sequence>
<dbReference type="InterPro" id="IPR016164">
    <property type="entry name" value="FAD-linked_Oxase-like_C"/>
</dbReference>
<evidence type="ECO:0000256" key="4">
    <source>
        <dbReference type="ARBA" id="ARBA00023002"/>
    </source>
</evidence>
<protein>
    <recommendedName>
        <fullName evidence="5">Quinone-dependent D-lactate dehydrogenase</fullName>
        <ecNumber evidence="5">1.1.5.12</ecNumber>
    </recommendedName>
    <alternativeName>
        <fullName evidence="5">D-lactate dehydrogenase</fullName>
        <shortName evidence="5">D-LDH</shortName>
    </alternativeName>
</protein>
<dbReference type="Pfam" id="PF01565">
    <property type="entry name" value="FAD_binding_4"/>
    <property type="match status" value="1"/>
</dbReference>
<dbReference type="Pfam" id="PF09330">
    <property type="entry name" value="Lact-deh-memb"/>
    <property type="match status" value="1"/>
</dbReference>
<dbReference type="InterPro" id="IPR016173">
    <property type="entry name" value="D-lactate_DH_C-sub2"/>
</dbReference>
<keyword evidence="5" id="KW-0472">Membrane</keyword>
<dbReference type="RefSeq" id="WP_200503814.1">
    <property type="nucleotide sequence ID" value="NZ_JAEDAJ010000015.1"/>
</dbReference>
<evidence type="ECO:0000256" key="1">
    <source>
        <dbReference type="ARBA" id="ARBA00001974"/>
    </source>
</evidence>
<keyword evidence="5" id="KW-0874">Quinone</keyword>
<dbReference type="Gene3D" id="3.30.1370.20">
    <property type="entry name" value="D-lactate dehydrogenase, cap domain, subdomain 2"/>
    <property type="match status" value="1"/>
</dbReference>
<dbReference type="InterPro" id="IPR016172">
    <property type="entry name" value="D-lactate_DH_C-sub1"/>
</dbReference>
<dbReference type="InterPro" id="IPR012256">
    <property type="entry name" value="D_lactate_DH"/>
</dbReference>
<dbReference type="EMBL" id="JAEDAJ010000015">
    <property type="protein sequence ID" value="MBK0332921.1"/>
    <property type="molecule type" value="Genomic_DNA"/>
</dbReference>
<dbReference type="InterPro" id="IPR016166">
    <property type="entry name" value="FAD-bd_PCMH"/>
</dbReference>
<dbReference type="PANTHER" id="PTHR43716:SF1">
    <property type="entry name" value="D-2-HYDROXYGLUTARATE DEHYDROGENASE, MITOCHONDRIAL"/>
    <property type="match status" value="1"/>
</dbReference>
<dbReference type="PIRSF" id="PIRSF000101">
    <property type="entry name" value="D-lactate_dh"/>
    <property type="match status" value="1"/>
</dbReference>
<dbReference type="InterPro" id="IPR016167">
    <property type="entry name" value="FAD-bd_PCMH_sub1"/>
</dbReference>
<name>A0ABS1BE99_9MICO</name>
<organism evidence="7 8">
    <name type="scientific">Brachybacterium halotolerans</name>
    <dbReference type="NCBI Taxonomy" id="2795215"/>
    <lineage>
        <taxon>Bacteria</taxon>
        <taxon>Bacillati</taxon>
        <taxon>Actinomycetota</taxon>
        <taxon>Actinomycetes</taxon>
        <taxon>Micrococcales</taxon>
        <taxon>Dermabacteraceae</taxon>
        <taxon>Brachybacterium</taxon>
    </lineage>
</organism>
<keyword evidence="4 5" id="KW-0560">Oxidoreductase</keyword>
<dbReference type="Proteomes" id="UP000612352">
    <property type="component" value="Unassembled WGS sequence"/>
</dbReference>
<keyword evidence="8" id="KW-1185">Reference proteome</keyword>
<dbReference type="InterPro" id="IPR016169">
    <property type="entry name" value="FAD-bd_PCMH_sub2"/>
</dbReference>
<feature type="domain" description="FAD-binding PCMH-type" evidence="6">
    <location>
        <begin position="46"/>
        <end position="276"/>
    </location>
</feature>
<evidence type="ECO:0000256" key="2">
    <source>
        <dbReference type="ARBA" id="ARBA00022630"/>
    </source>
</evidence>
<feature type="binding site" evidence="5">
    <location>
        <begin position="89"/>
        <end position="90"/>
    </location>
    <ligand>
        <name>FAD</name>
        <dbReference type="ChEBI" id="CHEBI:57692"/>
    </ligand>
</feature>
<keyword evidence="2 5" id="KW-0285">Flavoprotein</keyword>
<comment type="similarity">
    <text evidence="5">Belongs to the quinone-dependent D-lactate dehydrogenase family.</text>
</comment>
<evidence type="ECO:0000259" key="6">
    <source>
        <dbReference type="PROSITE" id="PS51387"/>
    </source>
</evidence>
<dbReference type="NCBIfam" id="NF008387">
    <property type="entry name" value="PRK11183.1"/>
    <property type="match status" value="1"/>
</dbReference>
<comment type="catalytic activity">
    <reaction evidence="5">
        <text>(R)-lactate + a quinone = a quinol + pyruvate</text>
        <dbReference type="Rhea" id="RHEA:51468"/>
        <dbReference type="ChEBI" id="CHEBI:15361"/>
        <dbReference type="ChEBI" id="CHEBI:16004"/>
        <dbReference type="ChEBI" id="CHEBI:24646"/>
        <dbReference type="ChEBI" id="CHEBI:132124"/>
        <dbReference type="EC" id="1.1.5.12"/>
    </reaction>
</comment>
<evidence type="ECO:0000256" key="5">
    <source>
        <dbReference type="HAMAP-Rule" id="MF_02092"/>
    </source>
</evidence>
<accession>A0ABS1BE99</accession>
<dbReference type="SUPFAM" id="SSF56176">
    <property type="entry name" value="FAD-binding/transporter-associated domain-like"/>
    <property type="match status" value="1"/>
</dbReference>
<feature type="binding site" evidence="5">
    <location>
        <position position="165"/>
    </location>
    <ligand>
        <name>FAD</name>
        <dbReference type="ChEBI" id="CHEBI:57692"/>
    </ligand>
</feature>
<comment type="function">
    <text evidence="5">Catalyzes the oxidation of D-lactate to pyruvate.</text>
</comment>
<evidence type="ECO:0000256" key="3">
    <source>
        <dbReference type="ARBA" id="ARBA00022827"/>
    </source>
</evidence>
<proteinExistence type="inferred from homology"/>
<dbReference type="InterPro" id="IPR015409">
    <property type="entry name" value="Lactate_DH_C"/>
</dbReference>
<feature type="binding site" evidence="5">
    <location>
        <position position="148"/>
    </location>
    <ligand>
        <name>FAD</name>
        <dbReference type="ChEBI" id="CHEBI:57692"/>
    </ligand>
</feature>
<feature type="binding site" evidence="5">
    <location>
        <begin position="81"/>
        <end position="85"/>
    </location>
    <ligand>
        <name>FAD</name>
        <dbReference type="ChEBI" id="CHEBI:57692"/>
    </ligand>
</feature>
<comment type="caution">
    <text evidence="7">The sequence shown here is derived from an EMBL/GenBank/DDBJ whole genome shotgun (WGS) entry which is preliminary data.</text>
</comment>
<dbReference type="HAMAP" id="MF_02092">
    <property type="entry name" value="DLDH_Dld"/>
    <property type="match status" value="1"/>
</dbReference>
<reference evidence="7 8" key="1">
    <citation type="submission" date="2020-12" db="EMBL/GenBank/DDBJ databases">
        <title>Brachybacterium sp. MASK1Z-5, whole genome shotgun sequence.</title>
        <authorList>
            <person name="Tuo L."/>
        </authorList>
    </citation>
    <scope>NUCLEOTIDE SEQUENCE [LARGE SCALE GENOMIC DNA]</scope>
    <source>
        <strain evidence="7 8">MASK1Z-5</strain>
    </source>
</reference>
<dbReference type="Gene3D" id="3.30.465.10">
    <property type="match status" value="1"/>
</dbReference>
<feature type="binding site" evidence="5">
    <location>
        <position position="155"/>
    </location>
    <ligand>
        <name>FAD</name>
        <dbReference type="ChEBI" id="CHEBI:57692"/>
    </ligand>
</feature>
<feature type="binding site" evidence="5">
    <location>
        <position position="266"/>
    </location>
    <ligand>
        <name>FAD</name>
        <dbReference type="ChEBI" id="CHEBI:57692"/>
    </ligand>
</feature>
<keyword evidence="3 5" id="KW-0274">FAD</keyword>
<keyword evidence="5" id="KW-1003">Cell membrane</keyword>
<dbReference type="InterPro" id="IPR036318">
    <property type="entry name" value="FAD-bd_PCMH-like_sf"/>
</dbReference>
<dbReference type="InterPro" id="IPR006094">
    <property type="entry name" value="Oxid_FAD_bind_N"/>
</dbReference>
<dbReference type="InterPro" id="IPR051264">
    <property type="entry name" value="FAD-oxidored/transferase_4"/>
</dbReference>